<dbReference type="InterPro" id="IPR004143">
    <property type="entry name" value="BPL_LPL_catalytic"/>
</dbReference>
<evidence type="ECO:0000313" key="2">
    <source>
        <dbReference type="EMBL" id="SBW12415.1"/>
    </source>
</evidence>
<dbReference type="EMBL" id="FLUP01000002">
    <property type="protein sequence ID" value="SBW12415.1"/>
    <property type="molecule type" value="Genomic_DNA"/>
</dbReference>
<feature type="domain" description="BPL/LPL catalytic" evidence="1">
    <location>
        <begin position="21"/>
        <end position="207"/>
    </location>
</feature>
<dbReference type="GO" id="GO:0004077">
    <property type="term" value="F:biotin--[biotin carboxyl-carrier protein] ligase activity"/>
    <property type="evidence" value="ECO:0007669"/>
    <property type="project" value="TreeGrafter"/>
</dbReference>
<name>A0A212KLF8_9BACT</name>
<dbReference type="Gene3D" id="3.30.930.10">
    <property type="entry name" value="Bira Bifunctional Protein, Domain 2"/>
    <property type="match status" value="1"/>
</dbReference>
<dbReference type="PANTHER" id="PTHR12835:SF5">
    <property type="entry name" value="BIOTIN--PROTEIN LIGASE"/>
    <property type="match status" value="1"/>
</dbReference>
<dbReference type="InterPro" id="IPR045864">
    <property type="entry name" value="aa-tRNA-synth_II/BPL/LPL"/>
</dbReference>
<dbReference type="RefSeq" id="WP_227118338.1">
    <property type="nucleotide sequence ID" value="NZ_CABUEN010000002.1"/>
</dbReference>
<evidence type="ECO:0000259" key="1">
    <source>
        <dbReference type="PROSITE" id="PS51733"/>
    </source>
</evidence>
<proteinExistence type="predicted"/>
<dbReference type="SUPFAM" id="SSF55681">
    <property type="entry name" value="Class II aaRS and biotin synthetases"/>
    <property type="match status" value="1"/>
</dbReference>
<gene>
    <name evidence="2" type="ORF">KM92DES2_20496</name>
</gene>
<protein>
    <submittedName>
        <fullName evidence="2">Biotin/acetyl-CoA-carboxylase ligase</fullName>
    </submittedName>
</protein>
<dbReference type="PROSITE" id="PS51733">
    <property type="entry name" value="BPL_LPL_CATALYTIC"/>
    <property type="match status" value="1"/>
</dbReference>
<accession>A0A212KLF8</accession>
<reference evidence="2" key="1">
    <citation type="submission" date="2016-04" db="EMBL/GenBank/DDBJ databases">
        <authorList>
            <person name="Evans L.H."/>
            <person name="Alamgir A."/>
            <person name="Owens N."/>
            <person name="Weber N.D."/>
            <person name="Virtaneva K."/>
            <person name="Barbian K."/>
            <person name="Babar A."/>
            <person name="Rosenke K."/>
        </authorList>
    </citation>
    <scope>NUCLEOTIDE SEQUENCE</scope>
    <source>
        <strain evidence="2">92-2</strain>
    </source>
</reference>
<keyword evidence="2" id="KW-0436">Ligase</keyword>
<dbReference type="PANTHER" id="PTHR12835">
    <property type="entry name" value="BIOTIN PROTEIN LIGASE"/>
    <property type="match status" value="1"/>
</dbReference>
<dbReference type="GO" id="GO:0005737">
    <property type="term" value="C:cytoplasm"/>
    <property type="evidence" value="ECO:0007669"/>
    <property type="project" value="TreeGrafter"/>
</dbReference>
<dbReference type="Pfam" id="PF03099">
    <property type="entry name" value="BPL_LplA_LipB"/>
    <property type="match status" value="1"/>
</dbReference>
<sequence length="272" mass="29552">MPPVCHSQPFEGSSPTGADKNFVPRIWRFGEVGSCLDTAANLAARAWLAPWDSVQVVSQTAGRGQLRRQWHSPAGNVYAALRLPLVPPFDGTAAAPAVGALLAEALAVDGWQVRLKWPNDLVLCTSEAEPRKLAGILLEERGGVLLAGIGINVRWSPPAEQMRADAALEATSLAAQYKSTTFAPPMAEALWQTLVKRMFSAYINCHSFPEGWRARAESLLLWRGENVELRDDDRIVRGWLAGLGTSGGLCLNINGRLEEFICGSLRLSPARE</sequence>
<dbReference type="AlphaFoldDB" id="A0A212KLF8"/>
<organism evidence="2">
    <name type="scientific">uncultured Desulfovibrio sp</name>
    <dbReference type="NCBI Taxonomy" id="167968"/>
    <lineage>
        <taxon>Bacteria</taxon>
        <taxon>Pseudomonadati</taxon>
        <taxon>Thermodesulfobacteriota</taxon>
        <taxon>Desulfovibrionia</taxon>
        <taxon>Desulfovibrionales</taxon>
        <taxon>Desulfovibrionaceae</taxon>
        <taxon>Desulfovibrio</taxon>
        <taxon>environmental samples</taxon>
    </lineage>
</organism>